<proteinExistence type="predicted"/>
<evidence type="ECO:0000256" key="1">
    <source>
        <dbReference type="SAM" id="MobiDB-lite"/>
    </source>
</evidence>
<feature type="region of interest" description="Disordered" evidence="1">
    <location>
        <begin position="1"/>
        <end position="31"/>
    </location>
</feature>
<sequence length="108" mass="11605">MLARHRTGRTARGSRDARVDVPQRADKARSLRVAGGRVKVLSRRGAESRRGPSGMVTVARGAAVGHFGMVTVAWEGPRASRARRPRRRRPGGAAEGRPDQATTTPRSG</sequence>
<organism evidence="2 3">
    <name type="scientific">Actinoallomurus spadix</name>
    <dbReference type="NCBI Taxonomy" id="79912"/>
    <lineage>
        <taxon>Bacteria</taxon>
        <taxon>Bacillati</taxon>
        <taxon>Actinomycetota</taxon>
        <taxon>Actinomycetes</taxon>
        <taxon>Streptosporangiales</taxon>
        <taxon>Thermomonosporaceae</taxon>
        <taxon>Actinoallomurus</taxon>
    </lineage>
</organism>
<keyword evidence="3" id="KW-1185">Reference proteome</keyword>
<comment type="caution">
    <text evidence="2">The sequence shown here is derived from an EMBL/GenBank/DDBJ whole genome shotgun (WGS) entry which is preliminary data.</text>
</comment>
<name>A0ABN0W6T0_9ACTN</name>
<dbReference type="Proteomes" id="UP001501822">
    <property type="component" value="Unassembled WGS sequence"/>
</dbReference>
<accession>A0ABN0W6T0</accession>
<evidence type="ECO:0000313" key="3">
    <source>
        <dbReference type="Proteomes" id="UP001501822"/>
    </source>
</evidence>
<evidence type="ECO:0000313" key="2">
    <source>
        <dbReference type="EMBL" id="GAA0327144.1"/>
    </source>
</evidence>
<dbReference type="EMBL" id="BAAABM010000009">
    <property type="protein sequence ID" value="GAA0327144.1"/>
    <property type="molecule type" value="Genomic_DNA"/>
</dbReference>
<gene>
    <name evidence="2" type="ORF">GCM10010151_16400</name>
</gene>
<reference evidence="2 3" key="1">
    <citation type="journal article" date="2019" name="Int. J. Syst. Evol. Microbiol.">
        <title>The Global Catalogue of Microorganisms (GCM) 10K type strain sequencing project: providing services to taxonomists for standard genome sequencing and annotation.</title>
        <authorList>
            <consortium name="The Broad Institute Genomics Platform"/>
            <consortium name="The Broad Institute Genome Sequencing Center for Infectious Disease"/>
            <person name="Wu L."/>
            <person name="Ma J."/>
        </authorList>
    </citation>
    <scope>NUCLEOTIDE SEQUENCE [LARGE SCALE GENOMIC DNA]</scope>
    <source>
        <strain evidence="2 3">JCM 3146</strain>
    </source>
</reference>
<feature type="region of interest" description="Disordered" evidence="1">
    <location>
        <begin position="76"/>
        <end position="108"/>
    </location>
</feature>
<protein>
    <submittedName>
        <fullName evidence="2">Uncharacterized protein</fullName>
    </submittedName>
</protein>
<feature type="compositionally biased region" description="Basic and acidic residues" evidence="1">
    <location>
        <begin position="13"/>
        <end position="29"/>
    </location>
</feature>
<feature type="compositionally biased region" description="Basic residues" evidence="1">
    <location>
        <begin position="80"/>
        <end position="90"/>
    </location>
</feature>